<feature type="non-terminal residue" evidence="1">
    <location>
        <position position="49"/>
    </location>
</feature>
<reference evidence="1" key="1">
    <citation type="journal article" date="2014" name="Front. Microbiol.">
        <title>High frequency of phylogenetically diverse reductive dehalogenase-homologous genes in deep subseafloor sedimentary metagenomes.</title>
        <authorList>
            <person name="Kawai M."/>
            <person name="Futagami T."/>
            <person name="Toyoda A."/>
            <person name="Takaki Y."/>
            <person name="Nishi S."/>
            <person name="Hori S."/>
            <person name="Arai W."/>
            <person name="Tsubouchi T."/>
            <person name="Morono Y."/>
            <person name="Uchiyama I."/>
            <person name="Ito T."/>
            <person name="Fujiyama A."/>
            <person name="Inagaki F."/>
            <person name="Takami H."/>
        </authorList>
    </citation>
    <scope>NUCLEOTIDE SEQUENCE</scope>
    <source>
        <strain evidence="1">Expedition CK06-06</strain>
    </source>
</reference>
<comment type="caution">
    <text evidence="1">The sequence shown here is derived from an EMBL/GenBank/DDBJ whole genome shotgun (WGS) entry which is preliminary data.</text>
</comment>
<sequence>KMGPHFPESLYWIVADISQVLEKADISSILKEFKTTRWDEDPVIHFYET</sequence>
<proteinExistence type="predicted"/>
<dbReference type="AlphaFoldDB" id="X1VLT4"/>
<organism evidence="1">
    <name type="scientific">marine sediment metagenome</name>
    <dbReference type="NCBI Taxonomy" id="412755"/>
    <lineage>
        <taxon>unclassified sequences</taxon>
        <taxon>metagenomes</taxon>
        <taxon>ecological metagenomes</taxon>
    </lineage>
</organism>
<dbReference type="EMBL" id="BARW01042906">
    <property type="protein sequence ID" value="GAJ16851.1"/>
    <property type="molecule type" value="Genomic_DNA"/>
</dbReference>
<feature type="non-terminal residue" evidence="1">
    <location>
        <position position="1"/>
    </location>
</feature>
<name>X1VLT4_9ZZZZ</name>
<evidence type="ECO:0000313" key="1">
    <source>
        <dbReference type="EMBL" id="GAJ16851.1"/>
    </source>
</evidence>
<protein>
    <submittedName>
        <fullName evidence="1">Uncharacterized protein</fullName>
    </submittedName>
</protein>
<gene>
    <name evidence="1" type="ORF">S12H4_63257</name>
</gene>
<accession>X1VLT4</accession>